<dbReference type="OrthoDB" id="9976382at2759"/>
<proteinExistence type="predicted"/>
<dbReference type="Proteomes" id="UP000518266">
    <property type="component" value="Unassembled WGS sequence"/>
</dbReference>
<dbReference type="InterPro" id="IPR027267">
    <property type="entry name" value="AH/BAR_dom_sf"/>
</dbReference>
<protein>
    <submittedName>
        <fullName evidence="2">Uncharacterized protein</fullName>
    </submittedName>
</protein>
<dbReference type="EMBL" id="JAAKFY010000015">
    <property type="protein sequence ID" value="KAF3844384.1"/>
    <property type="molecule type" value="Genomic_DNA"/>
</dbReference>
<dbReference type="GO" id="GO:0005829">
    <property type="term" value="C:cytosol"/>
    <property type="evidence" value="ECO:0007669"/>
    <property type="project" value="GOC"/>
</dbReference>
<evidence type="ECO:0000313" key="2">
    <source>
        <dbReference type="EMBL" id="KAF3844384.1"/>
    </source>
</evidence>
<name>A0A7J5Y4P5_DISMA</name>
<dbReference type="GO" id="GO:0005768">
    <property type="term" value="C:endosome"/>
    <property type="evidence" value="ECO:0007669"/>
    <property type="project" value="TreeGrafter"/>
</dbReference>
<comment type="caution">
    <text evidence="2">The sequence shown here is derived from an EMBL/GenBank/DDBJ whole genome shotgun (WGS) entry which is preliminary data.</text>
</comment>
<organism evidence="2 3">
    <name type="scientific">Dissostichus mawsoni</name>
    <name type="common">Antarctic cod</name>
    <dbReference type="NCBI Taxonomy" id="36200"/>
    <lineage>
        <taxon>Eukaryota</taxon>
        <taxon>Metazoa</taxon>
        <taxon>Chordata</taxon>
        <taxon>Craniata</taxon>
        <taxon>Vertebrata</taxon>
        <taxon>Euteleostomi</taxon>
        <taxon>Actinopterygii</taxon>
        <taxon>Neopterygii</taxon>
        <taxon>Teleostei</taxon>
        <taxon>Neoteleostei</taxon>
        <taxon>Acanthomorphata</taxon>
        <taxon>Eupercaria</taxon>
        <taxon>Perciformes</taxon>
        <taxon>Notothenioidei</taxon>
        <taxon>Nototheniidae</taxon>
        <taxon>Dissostichus</taxon>
    </lineage>
</organism>
<dbReference type="PANTHER" id="PTHR45850">
    <property type="entry name" value="SORTING NEXIN FAMILY MEMBER"/>
    <property type="match status" value="1"/>
</dbReference>
<feature type="region of interest" description="Disordered" evidence="1">
    <location>
        <begin position="108"/>
        <end position="130"/>
    </location>
</feature>
<sequence length="159" mass="18336">MLEYHNRVKDASAKSDRMICSHENAADDINRIALSLYTLGTQDSTDLCKFFLKVSELFEKTRDLLYRRSRALLIDFKMRRVSAFRKNLVELAELELKHAKGNLQLLQSCMGDTPPPQAPPHPLTEGRRRREREQEVTLLFLRENRKSPSSSSLTITCSL</sequence>
<dbReference type="PANTHER" id="PTHR45850:SF4">
    <property type="entry name" value="SORTING NEXIN-6"/>
    <property type="match status" value="1"/>
</dbReference>
<dbReference type="Gene3D" id="1.20.1270.60">
    <property type="entry name" value="Arfaptin homology (AH) domain/BAR domain"/>
    <property type="match status" value="1"/>
</dbReference>
<dbReference type="GO" id="GO:0042147">
    <property type="term" value="P:retrograde transport, endosome to Golgi"/>
    <property type="evidence" value="ECO:0007669"/>
    <property type="project" value="TreeGrafter"/>
</dbReference>
<accession>A0A7J5Y4P5</accession>
<evidence type="ECO:0000313" key="3">
    <source>
        <dbReference type="Proteomes" id="UP000518266"/>
    </source>
</evidence>
<feature type="compositionally biased region" description="Pro residues" evidence="1">
    <location>
        <begin position="113"/>
        <end position="122"/>
    </location>
</feature>
<reference evidence="2 3" key="1">
    <citation type="submission" date="2020-03" db="EMBL/GenBank/DDBJ databases">
        <title>Dissostichus mawsoni Genome sequencing and assembly.</title>
        <authorList>
            <person name="Park H."/>
        </authorList>
    </citation>
    <scope>NUCLEOTIDE SEQUENCE [LARGE SCALE GENOMIC DNA]</scope>
    <source>
        <strain evidence="2">DM0001</strain>
        <tissue evidence="2">Muscle</tissue>
    </source>
</reference>
<gene>
    <name evidence="2" type="ORF">F7725_007547</name>
</gene>
<keyword evidence="3" id="KW-1185">Reference proteome</keyword>
<feature type="non-terminal residue" evidence="2">
    <location>
        <position position="1"/>
    </location>
</feature>
<evidence type="ECO:0000256" key="1">
    <source>
        <dbReference type="SAM" id="MobiDB-lite"/>
    </source>
</evidence>
<dbReference type="AlphaFoldDB" id="A0A7J5Y4P5"/>